<dbReference type="RefSeq" id="WP_139687110.1">
    <property type="nucleotide sequence ID" value="NZ_WEHW01000070.1"/>
</dbReference>
<feature type="region of interest" description="Disordered" evidence="1">
    <location>
        <begin position="1"/>
        <end position="20"/>
    </location>
</feature>
<dbReference type="AlphaFoldDB" id="A0AAI9WM62"/>
<evidence type="ECO:0000313" key="3">
    <source>
        <dbReference type="Proteomes" id="UP000469462"/>
    </source>
</evidence>
<proteinExistence type="predicted"/>
<name>A0AAI9WM62_9BURK</name>
<accession>A0AAI9WM62</accession>
<gene>
    <name evidence="2" type="ORF">GBM96_10925</name>
</gene>
<reference evidence="2 3" key="1">
    <citation type="submission" date="2019-10" db="EMBL/GenBank/DDBJ databases">
        <title>Genome diversity of Sutterella seckii.</title>
        <authorList>
            <person name="Chaplin A.V."/>
            <person name="Sokolova S.R."/>
            <person name="Mosin K.A."/>
            <person name="Ivanova E.L."/>
            <person name="Kochetkova T.O."/>
            <person name="Goltsov A.Y."/>
            <person name="Trofimov D.Y."/>
            <person name="Efimov B.A."/>
        </authorList>
    </citation>
    <scope>NUCLEOTIDE SEQUENCE [LARGE SCALE GENOMIC DNA]</scope>
    <source>
        <strain evidence="2 3">ASD3426</strain>
    </source>
</reference>
<organism evidence="2 3">
    <name type="scientific">Sutterella seckii</name>
    <dbReference type="NCBI Taxonomy" id="1944635"/>
    <lineage>
        <taxon>Bacteria</taxon>
        <taxon>Pseudomonadati</taxon>
        <taxon>Pseudomonadota</taxon>
        <taxon>Betaproteobacteria</taxon>
        <taxon>Burkholderiales</taxon>
        <taxon>Sutterellaceae</taxon>
        <taxon>Sutterella</taxon>
    </lineage>
</organism>
<dbReference type="InterPro" id="IPR036388">
    <property type="entry name" value="WH-like_DNA-bd_sf"/>
</dbReference>
<keyword evidence="3" id="KW-1185">Reference proteome</keyword>
<dbReference type="Pfam" id="PF13384">
    <property type="entry name" value="HTH_23"/>
    <property type="match status" value="2"/>
</dbReference>
<dbReference type="InterPro" id="IPR009057">
    <property type="entry name" value="Homeodomain-like_sf"/>
</dbReference>
<dbReference type="Proteomes" id="UP000469462">
    <property type="component" value="Unassembled WGS sequence"/>
</dbReference>
<evidence type="ECO:0000313" key="2">
    <source>
        <dbReference type="EMBL" id="KAB7649681.1"/>
    </source>
</evidence>
<dbReference type="EMBL" id="WEHW01000070">
    <property type="protein sequence ID" value="KAB7649681.1"/>
    <property type="molecule type" value="Genomic_DNA"/>
</dbReference>
<sequence>MTNPEPPKTDPILGAERRETRALSEEKRAQALELFKHGIGYTKASRILNISVNTVRDWSRNFKRGTFRTEISENQYRYPQEVREQVIRLRLSGLSWSEIKKRTGISSSTARKWIDEHCQRPGRKEQLLVDKK</sequence>
<evidence type="ECO:0000256" key="1">
    <source>
        <dbReference type="SAM" id="MobiDB-lite"/>
    </source>
</evidence>
<protein>
    <submittedName>
        <fullName evidence="2">Helix-turn-helix domain-containing protein</fullName>
    </submittedName>
</protein>
<comment type="caution">
    <text evidence="2">The sequence shown here is derived from an EMBL/GenBank/DDBJ whole genome shotgun (WGS) entry which is preliminary data.</text>
</comment>
<dbReference type="SUPFAM" id="SSF46689">
    <property type="entry name" value="Homeodomain-like"/>
    <property type="match status" value="2"/>
</dbReference>
<dbReference type="Gene3D" id="1.10.10.10">
    <property type="entry name" value="Winged helix-like DNA-binding domain superfamily/Winged helix DNA-binding domain"/>
    <property type="match status" value="2"/>
</dbReference>